<dbReference type="Pfam" id="PF09136">
    <property type="entry name" value="Glucodextran_B"/>
    <property type="match status" value="1"/>
</dbReference>
<dbReference type="InterPro" id="IPR001387">
    <property type="entry name" value="Cro/C1-type_HTH"/>
</dbReference>
<dbReference type="EMBL" id="LCFB01000019">
    <property type="protein sequence ID" value="KKS84459.1"/>
    <property type="molecule type" value="Genomic_DNA"/>
</dbReference>
<evidence type="ECO:0000313" key="3">
    <source>
        <dbReference type="Proteomes" id="UP000034543"/>
    </source>
</evidence>
<dbReference type="GO" id="GO:0003677">
    <property type="term" value="F:DNA binding"/>
    <property type="evidence" value="ECO:0007669"/>
    <property type="project" value="InterPro"/>
</dbReference>
<dbReference type="CDD" id="cd00093">
    <property type="entry name" value="HTH_XRE"/>
    <property type="match status" value="1"/>
</dbReference>
<organism evidence="2 3">
    <name type="scientific">Candidatus Gottesmanbacteria bacterium GW2011_GWA1_43_11</name>
    <dbReference type="NCBI Taxonomy" id="1618436"/>
    <lineage>
        <taxon>Bacteria</taxon>
        <taxon>Candidatus Gottesmaniibacteriota</taxon>
    </lineage>
</organism>
<keyword evidence="1" id="KW-1133">Transmembrane helix</keyword>
<name>A0A0G1CG54_9BACT</name>
<keyword evidence="1" id="KW-0472">Membrane</keyword>
<sequence>MRTVGIILKEERQKRGLSISEVEQVIKIRKKYLEALEHDDFKNLPSLTYAQGFLKNYTQFLGLKIQIMMAIFRRQYQEQERLSKATIEEPIENRRFQITPNKVIILFVVTLIIILFGYFYAQYNALHEPPPLSLEAPANDIVVSVVEMAVYGVTDTDATVLINAEPVLVKEDGRFYKDVQLATGINSITIEAISRVGEKTVITRTVTRTPN</sequence>
<protein>
    <submittedName>
        <fullName evidence="2">Transcriptional regulator, XRE family</fullName>
    </submittedName>
</protein>
<dbReference type="Gene3D" id="1.10.260.40">
    <property type="entry name" value="lambda repressor-like DNA-binding domains"/>
    <property type="match status" value="1"/>
</dbReference>
<feature type="transmembrane region" description="Helical" evidence="1">
    <location>
        <begin position="103"/>
        <end position="121"/>
    </location>
</feature>
<dbReference type="InterPro" id="IPR050400">
    <property type="entry name" value="Bact_Cytoskel_RodZ"/>
</dbReference>
<dbReference type="Gene3D" id="2.60.40.10">
    <property type="entry name" value="Immunoglobulins"/>
    <property type="match status" value="1"/>
</dbReference>
<reference evidence="2 3" key="1">
    <citation type="journal article" date="2015" name="Nature">
        <title>rRNA introns, odd ribosomes, and small enigmatic genomes across a large radiation of phyla.</title>
        <authorList>
            <person name="Brown C.T."/>
            <person name="Hug L.A."/>
            <person name="Thomas B.C."/>
            <person name="Sharon I."/>
            <person name="Castelle C.J."/>
            <person name="Singh A."/>
            <person name="Wilkins M.J."/>
            <person name="Williams K.H."/>
            <person name="Banfield J.F."/>
        </authorList>
    </citation>
    <scope>NUCLEOTIDE SEQUENCE [LARGE SCALE GENOMIC DNA]</scope>
</reference>
<dbReference type="STRING" id="1618436.UV59_C0019G0034"/>
<comment type="caution">
    <text evidence="2">The sequence shown here is derived from an EMBL/GenBank/DDBJ whole genome shotgun (WGS) entry which is preliminary data.</text>
</comment>
<dbReference type="InterPro" id="IPR013783">
    <property type="entry name" value="Ig-like_fold"/>
</dbReference>
<dbReference type="PANTHER" id="PTHR34475:SF1">
    <property type="entry name" value="CYTOSKELETON PROTEIN RODZ"/>
    <property type="match status" value="1"/>
</dbReference>
<dbReference type="Pfam" id="PF13413">
    <property type="entry name" value="HTH_25"/>
    <property type="match status" value="1"/>
</dbReference>
<dbReference type="Proteomes" id="UP000034543">
    <property type="component" value="Unassembled WGS sequence"/>
</dbReference>
<accession>A0A0G1CG54</accession>
<proteinExistence type="predicted"/>
<dbReference type="PANTHER" id="PTHR34475">
    <property type="match status" value="1"/>
</dbReference>
<keyword evidence="1" id="KW-0812">Transmembrane</keyword>
<gene>
    <name evidence="2" type="ORF">UV59_C0019G0034</name>
</gene>
<dbReference type="InterPro" id="IPR010982">
    <property type="entry name" value="Lambda_DNA-bd_dom_sf"/>
</dbReference>
<evidence type="ECO:0000256" key="1">
    <source>
        <dbReference type="SAM" id="Phobius"/>
    </source>
</evidence>
<dbReference type="AlphaFoldDB" id="A0A0G1CG54"/>
<evidence type="ECO:0000313" key="2">
    <source>
        <dbReference type="EMBL" id="KKS84459.1"/>
    </source>
</evidence>